<dbReference type="InterPro" id="IPR036864">
    <property type="entry name" value="Zn2-C6_fun-type_DNA-bd_sf"/>
</dbReference>
<feature type="transmembrane region" description="Helical" evidence="7">
    <location>
        <begin position="428"/>
        <end position="448"/>
    </location>
</feature>
<evidence type="ECO:0000313" key="10">
    <source>
        <dbReference type="Proteomes" id="UP001303889"/>
    </source>
</evidence>
<keyword evidence="3 7" id="KW-1133">Transmembrane helix</keyword>
<dbReference type="GO" id="GO:0008270">
    <property type="term" value="F:zinc ion binding"/>
    <property type="evidence" value="ECO:0007669"/>
    <property type="project" value="InterPro"/>
</dbReference>
<comment type="caution">
    <text evidence="9">The sequence shown here is derived from an EMBL/GenBank/DDBJ whole genome shotgun (WGS) entry which is preliminary data.</text>
</comment>
<dbReference type="Pfam" id="PF04479">
    <property type="entry name" value="RTA1"/>
    <property type="match status" value="1"/>
</dbReference>
<feature type="transmembrane region" description="Helical" evidence="7">
    <location>
        <begin position="485"/>
        <end position="510"/>
    </location>
</feature>
<keyword evidence="2 7" id="KW-0812">Transmembrane</keyword>
<keyword evidence="10" id="KW-1185">Reference proteome</keyword>
<dbReference type="InterPro" id="IPR007568">
    <property type="entry name" value="RTA1"/>
</dbReference>
<evidence type="ECO:0000256" key="3">
    <source>
        <dbReference type="ARBA" id="ARBA00022989"/>
    </source>
</evidence>
<dbReference type="Gene3D" id="4.10.240.10">
    <property type="entry name" value="Zn(2)-C6 fungal-type DNA-binding domain"/>
    <property type="match status" value="1"/>
</dbReference>
<dbReference type="InterPro" id="IPR001138">
    <property type="entry name" value="Zn2Cys6_DnaBD"/>
</dbReference>
<evidence type="ECO:0000256" key="5">
    <source>
        <dbReference type="ARBA" id="ARBA00023242"/>
    </source>
</evidence>
<feature type="transmembrane region" description="Helical" evidence="7">
    <location>
        <begin position="455"/>
        <end position="479"/>
    </location>
</feature>
<dbReference type="PANTHER" id="PTHR31465:SF15">
    <property type="entry name" value="LIPID TRANSPORTER ATNI-RELATED"/>
    <property type="match status" value="1"/>
</dbReference>
<dbReference type="Pfam" id="PF00172">
    <property type="entry name" value="Zn_clus"/>
    <property type="match status" value="1"/>
</dbReference>
<dbReference type="SMART" id="SM00066">
    <property type="entry name" value="GAL4"/>
    <property type="match status" value="1"/>
</dbReference>
<dbReference type="PANTHER" id="PTHR31465">
    <property type="entry name" value="PROTEIN RTA1-RELATED"/>
    <property type="match status" value="1"/>
</dbReference>
<dbReference type="AlphaFoldDB" id="A0AAN6MEH0"/>
<dbReference type="PROSITE" id="PS50048">
    <property type="entry name" value="ZN2_CY6_FUNGAL_2"/>
    <property type="match status" value="1"/>
</dbReference>
<dbReference type="Proteomes" id="UP001303889">
    <property type="component" value="Unassembled WGS sequence"/>
</dbReference>
<feature type="domain" description="Zn(2)-C6 fungal-type" evidence="8">
    <location>
        <begin position="43"/>
        <end position="73"/>
    </location>
</feature>
<comment type="subcellular location">
    <subcellularLocation>
        <location evidence="1">Membrane</location>
        <topology evidence="1">Multi-pass membrane protein</topology>
    </subcellularLocation>
</comment>
<dbReference type="EMBL" id="MU855787">
    <property type="protein sequence ID" value="KAK3899422.1"/>
    <property type="molecule type" value="Genomic_DNA"/>
</dbReference>
<gene>
    <name evidence="9" type="ORF">C8A05DRAFT_46502</name>
</gene>
<dbReference type="SUPFAM" id="SSF57701">
    <property type="entry name" value="Zn2/Cys6 DNA-binding domain"/>
    <property type="match status" value="1"/>
</dbReference>
<organism evidence="9 10">
    <name type="scientific">Staphylotrichum tortipilum</name>
    <dbReference type="NCBI Taxonomy" id="2831512"/>
    <lineage>
        <taxon>Eukaryota</taxon>
        <taxon>Fungi</taxon>
        <taxon>Dikarya</taxon>
        <taxon>Ascomycota</taxon>
        <taxon>Pezizomycotina</taxon>
        <taxon>Sordariomycetes</taxon>
        <taxon>Sordariomycetidae</taxon>
        <taxon>Sordariales</taxon>
        <taxon>Chaetomiaceae</taxon>
        <taxon>Staphylotrichum</taxon>
    </lineage>
</organism>
<feature type="transmembrane region" description="Helical" evidence="7">
    <location>
        <begin position="569"/>
        <end position="590"/>
    </location>
</feature>
<proteinExistence type="predicted"/>
<accession>A0AAN6MEH0</accession>
<feature type="transmembrane region" description="Helical" evidence="7">
    <location>
        <begin position="611"/>
        <end position="633"/>
    </location>
</feature>
<evidence type="ECO:0000259" key="8">
    <source>
        <dbReference type="PROSITE" id="PS50048"/>
    </source>
</evidence>
<evidence type="ECO:0000313" key="9">
    <source>
        <dbReference type="EMBL" id="KAK3899422.1"/>
    </source>
</evidence>
<sequence>MARSMIHLSIMPALKAKNEPSPAVQSQRPGAVPVRRHYKSRKGCFKCKQRRVKCSEELPSCRGCRRLGLDCLYPQPPRPVLSLSPSAPSHAPDSPLRLGDLRFFHHFLVTAYPALPLGLDHLWQTVAAMSHEYGFLAHAILALAAQHLTASTDADFSVQALDHRVAAISALNQALSAPCPTRHDADAKFATAIILTFQSSYMSDGMMDFLAMLRGWMVIQTTVVPSLGESIFCGITEETYVGSMKRLLGPGADPDPKADGELRRTLQDFTASLRLAAPLCRSTAELHYLATLERVARVSQSSAMDACLELVPLYAATNEMDADAFAHFTKPTNLAAQVLLAHFWMLTHVLQRHALGPARAYALRDDILFQWTTTNQPTTVTYHPFQRTMSTPTPSSPTTPSCTYHPPGPQGWVPPTACNAHYSFFPSWEWNLFFAIAFFLASLFHIAQGLAARRWFCATLVAAAVMEYACFMLRTLGAFDQQNGAYVAVGAVLFLLAPLWINAFVYMVVARLVHFLLPATEQKACGLSPRWLAKVFVVADAVAFVIQAAGGGMLAGEGGGETADMGRKLYMAGIGVQLGFVVAFVGVAAVHYLRLERLIRAGLWEAKCEVVLVRQLVWAILVVVVLIVIRIVFRFIEFSGGANASNPVLANEAYQLGLDGLPMLLALILLNMVHPTKVLKDPDSDFPRTWAKRWRRKDKSGNGTEFQELDESNLELSGWNQAEERSGSA</sequence>
<reference evidence="9" key="2">
    <citation type="submission" date="2023-05" db="EMBL/GenBank/DDBJ databases">
        <authorList>
            <consortium name="Lawrence Berkeley National Laboratory"/>
            <person name="Steindorff A."/>
            <person name="Hensen N."/>
            <person name="Bonometti L."/>
            <person name="Westerberg I."/>
            <person name="Brannstrom I.O."/>
            <person name="Guillou S."/>
            <person name="Cros-Aarteil S."/>
            <person name="Calhoun S."/>
            <person name="Haridas S."/>
            <person name="Kuo A."/>
            <person name="Mondo S."/>
            <person name="Pangilinan J."/>
            <person name="Riley R."/>
            <person name="Labutti K."/>
            <person name="Andreopoulos B."/>
            <person name="Lipzen A."/>
            <person name="Chen C."/>
            <person name="Yanf M."/>
            <person name="Daum C."/>
            <person name="Ng V."/>
            <person name="Clum A."/>
            <person name="Ohm R."/>
            <person name="Martin F."/>
            <person name="Silar P."/>
            <person name="Natvig D."/>
            <person name="Lalanne C."/>
            <person name="Gautier V."/>
            <person name="Ament-Velasquez S.L."/>
            <person name="Kruys A."/>
            <person name="Hutchinson M.I."/>
            <person name="Powell A.J."/>
            <person name="Barry K."/>
            <person name="Miller A.N."/>
            <person name="Grigoriev I.V."/>
            <person name="Debuchy R."/>
            <person name="Gladieux P."/>
            <person name="Thoren M.H."/>
            <person name="Johannesson H."/>
        </authorList>
    </citation>
    <scope>NUCLEOTIDE SEQUENCE</scope>
    <source>
        <strain evidence="9">CBS 103.79</strain>
    </source>
</reference>
<feature type="transmembrane region" description="Helical" evidence="7">
    <location>
        <begin position="653"/>
        <end position="673"/>
    </location>
</feature>
<feature type="region of interest" description="Disordered" evidence="6">
    <location>
        <begin position="384"/>
        <end position="403"/>
    </location>
</feature>
<dbReference type="PROSITE" id="PS00463">
    <property type="entry name" value="ZN2_CY6_FUNGAL_1"/>
    <property type="match status" value="1"/>
</dbReference>
<name>A0AAN6MEH0_9PEZI</name>
<protein>
    <submittedName>
        <fullName evidence="9">Protein RTM1</fullName>
    </submittedName>
</protein>
<evidence type="ECO:0000256" key="2">
    <source>
        <dbReference type="ARBA" id="ARBA00022692"/>
    </source>
</evidence>
<feature type="compositionally biased region" description="Low complexity" evidence="6">
    <location>
        <begin position="390"/>
        <end position="401"/>
    </location>
</feature>
<dbReference type="CDD" id="cd00067">
    <property type="entry name" value="GAL4"/>
    <property type="match status" value="1"/>
</dbReference>
<evidence type="ECO:0000256" key="4">
    <source>
        <dbReference type="ARBA" id="ARBA00023136"/>
    </source>
</evidence>
<feature type="transmembrane region" description="Helical" evidence="7">
    <location>
        <begin position="531"/>
        <end position="549"/>
    </location>
</feature>
<dbReference type="GO" id="GO:0000981">
    <property type="term" value="F:DNA-binding transcription factor activity, RNA polymerase II-specific"/>
    <property type="evidence" value="ECO:0007669"/>
    <property type="project" value="InterPro"/>
</dbReference>
<keyword evidence="4 7" id="KW-0472">Membrane</keyword>
<reference evidence="9" key="1">
    <citation type="journal article" date="2023" name="Mol. Phylogenet. Evol.">
        <title>Genome-scale phylogeny and comparative genomics of the fungal order Sordariales.</title>
        <authorList>
            <person name="Hensen N."/>
            <person name="Bonometti L."/>
            <person name="Westerberg I."/>
            <person name="Brannstrom I.O."/>
            <person name="Guillou S."/>
            <person name="Cros-Aarteil S."/>
            <person name="Calhoun S."/>
            <person name="Haridas S."/>
            <person name="Kuo A."/>
            <person name="Mondo S."/>
            <person name="Pangilinan J."/>
            <person name="Riley R."/>
            <person name="LaButti K."/>
            <person name="Andreopoulos B."/>
            <person name="Lipzen A."/>
            <person name="Chen C."/>
            <person name="Yan M."/>
            <person name="Daum C."/>
            <person name="Ng V."/>
            <person name="Clum A."/>
            <person name="Steindorff A."/>
            <person name="Ohm R.A."/>
            <person name="Martin F."/>
            <person name="Silar P."/>
            <person name="Natvig D.O."/>
            <person name="Lalanne C."/>
            <person name="Gautier V."/>
            <person name="Ament-Velasquez S.L."/>
            <person name="Kruys A."/>
            <person name="Hutchinson M.I."/>
            <person name="Powell A.J."/>
            <person name="Barry K."/>
            <person name="Miller A.N."/>
            <person name="Grigoriev I.V."/>
            <person name="Debuchy R."/>
            <person name="Gladieux P."/>
            <person name="Hiltunen Thoren M."/>
            <person name="Johannesson H."/>
        </authorList>
    </citation>
    <scope>NUCLEOTIDE SEQUENCE</scope>
    <source>
        <strain evidence="9">CBS 103.79</strain>
    </source>
</reference>
<dbReference type="InterPro" id="IPR021858">
    <property type="entry name" value="Fun_TF"/>
</dbReference>
<dbReference type="GO" id="GO:0016020">
    <property type="term" value="C:membrane"/>
    <property type="evidence" value="ECO:0007669"/>
    <property type="project" value="UniProtKB-SubCell"/>
</dbReference>
<evidence type="ECO:0000256" key="6">
    <source>
        <dbReference type="SAM" id="MobiDB-lite"/>
    </source>
</evidence>
<dbReference type="Pfam" id="PF11951">
    <property type="entry name" value="Fungal_trans_2"/>
    <property type="match status" value="1"/>
</dbReference>
<keyword evidence="5" id="KW-0539">Nucleus</keyword>
<evidence type="ECO:0000256" key="7">
    <source>
        <dbReference type="SAM" id="Phobius"/>
    </source>
</evidence>
<evidence type="ECO:0000256" key="1">
    <source>
        <dbReference type="ARBA" id="ARBA00004141"/>
    </source>
</evidence>